<dbReference type="PROSITE" id="PS50297">
    <property type="entry name" value="ANK_REP_REGION"/>
    <property type="match status" value="4"/>
</dbReference>
<proteinExistence type="predicted"/>
<dbReference type="InterPro" id="IPR026961">
    <property type="entry name" value="PGG_dom"/>
</dbReference>
<dbReference type="InterPro" id="IPR036770">
    <property type="entry name" value="Ankyrin_rpt-contain_sf"/>
</dbReference>
<dbReference type="Gene3D" id="1.25.40.20">
    <property type="entry name" value="Ankyrin repeat-containing domain"/>
    <property type="match status" value="1"/>
</dbReference>
<dbReference type="InterPro" id="IPR002110">
    <property type="entry name" value="Ankyrin_rpt"/>
</dbReference>
<dbReference type="PANTHER" id="PTHR24177">
    <property type="entry name" value="CASKIN"/>
    <property type="match status" value="1"/>
</dbReference>
<feature type="domain" description="PGG" evidence="3">
    <location>
        <begin position="582"/>
        <end position="695"/>
    </location>
</feature>
<dbReference type="GO" id="GO:0016020">
    <property type="term" value="C:membrane"/>
    <property type="evidence" value="ECO:0007669"/>
    <property type="project" value="TreeGrafter"/>
</dbReference>
<gene>
    <name evidence="4" type="ORF">HHK36_011530</name>
</gene>
<dbReference type="EMBL" id="JABCRI010000007">
    <property type="protein sequence ID" value="KAF8403426.1"/>
    <property type="molecule type" value="Genomic_DNA"/>
</dbReference>
<feature type="repeat" description="ANK" evidence="1">
    <location>
        <begin position="175"/>
        <end position="198"/>
    </location>
</feature>
<evidence type="ECO:0000313" key="5">
    <source>
        <dbReference type="Proteomes" id="UP000655225"/>
    </source>
</evidence>
<protein>
    <recommendedName>
        <fullName evidence="3">PGG domain-containing protein</fullName>
    </recommendedName>
</protein>
<dbReference type="OrthoDB" id="1921232at2759"/>
<feature type="transmembrane region" description="Helical" evidence="2">
    <location>
        <begin position="590"/>
        <end position="609"/>
    </location>
</feature>
<evidence type="ECO:0000259" key="3">
    <source>
        <dbReference type="Pfam" id="PF13962"/>
    </source>
</evidence>
<keyword evidence="2" id="KW-0472">Membrane</keyword>
<dbReference type="Pfam" id="PF12796">
    <property type="entry name" value="Ank_2"/>
    <property type="match status" value="1"/>
</dbReference>
<keyword evidence="5" id="KW-1185">Reference proteome</keyword>
<keyword evidence="1" id="KW-0040">ANK repeat</keyword>
<evidence type="ECO:0000256" key="2">
    <source>
        <dbReference type="SAM" id="Phobius"/>
    </source>
</evidence>
<dbReference type="Proteomes" id="UP000655225">
    <property type="component" value="Unassembled WGS sequence"/>
</dbReference>
<organism evidence="4 5">
    <name type="scientific">Tetracentron sinense</name>
    <name type="common">Spur-leaf</name>
    <dbReference type="NCBI Taxonomy" id="13715"/>
    <lineage>
        <taxon>Eukaryota</taxon>
        <taxon>Viridiplantae</taxon>
        <taxon>Streptophyta</taxon>
        <taxon>Embryophyta</taxon>
        <taxon>Tracheophyta</taxon>
        <taxon>Spermatophyta</taxon>
        <taxon>Magnoliopsida</taxon>
        <taxon>Trochodendrales</taxon>
        <taxon>Trochodendraceae</taxon>
        <taxon>Tetracentron</taxon>
    </lineage>
</organism>
<dbReference type="PROSITE" id="PS50088">
    <property type="entry name" value="ANK_REPEAT"/>
    <property type="match status" value="4"/>
</dbReference>
<dbReference type="SMART" id="SM00248">
    <property type="entry name" value="ANK"/>
    <property type="match status" value="5"/>
</dbReference>
<accession>A0A835DHD4</accession>
<feature type="transmembrane region" description="Helical" evidence="2">
    <location>
        <begin position="671"/>
        <end position="697"/>
    </location>
</feature>
<dbReference type="Pfam" id="PF00023">
    <property type="entry name" value="Ank"/>
    <property type="match status" value="1"/>
</dbReference>
<evidence type="ECO:0000313" key="4">
    <source>
        <dbReference type="EMBL" id="KAF8403426.1"/>
    </source>
</evidence>
<reference evidence="4 5" key="1">
    <citation type="submission" date="2020-04" db="EMBL/GenBank/DDBJ databases">
        <title>Plant Genome Project.</title>
        <authorList>
            <person name="Zhang R.-G."/>
        </authorList>
    </citation>
    <scope>NUCLEOTIDE SEQUENCE [LARGE SCALE GENOMIC DNA]</scope>
    <source>
        <strain evidence="4">YNK0</strain>
        <tissue evidence="4">Leaf</tissue>
    </source>
</reference>
<name>A0A835DHD4_TETSI</name>
<dbReference type="SUPFAM" id="SSF48403">
    <property type="entry name" value="Ankyrin repeat"/>
    <property type="match status" value="1"/>
</dbReference>
<keyword evidence="2" id="KW-0812">Transmembrane</keyword>
<feature type="transmembrane region" description="Helical" evidence="2">
    <location>
        <begin position="629"/>
        <end position="651"/>
    </location>
</feature>
<dbReference type="PANTHER" id="PTHR24177:SF365">
    <property type="entry name" value="ANKYRIN REPEAT-CONTAINING PROTEIN NPR4-LIKE ISOFORM X1"/>
    <property type="match status" value="1"/>
</dbReference>
<feature type="repeat" description="ANK" evidence="1">
    <location>
        <begin position="210"/>
        <end position="242"/>
    </location>
</feature>
<feature type="repeat" description="ANK" evidence="1">
    <location>
        <begin position="141"/>
        <end position="173"/>
    </location>
</feature>
<sequence length="743" mass="83328">MAFDPHLQECRGSSPDIEPSYPLDLYSLEHPPSPPPRMEYQEHFVESMGGQTITPQTIESQQEGNRVDYYYHLPLYEAAEKGDWRSATTFFERHPDVEITAVINIDLETALHVAARRGHLQFVKKLLDRMPPAALALKDINGDTTLHIAARSGRSDIGKSIMDKNHDLTLVVNKNSRTALHVASARGHFKFVKELLKRMLPAELAFQDINGDTALHLAAISGSTDIAKSILRKNLALAQIRSKDGWTPLLYAATVARLEQKELVWHLCLVTRDDDPSPFADAFGAELICNITASGFYDISLHLVKRYPHLATAVNAENDTVLSLMAQRPSAFPSGSRLGFWKQCIYACIPVETDASHHAVRGDIENPPEGSGNLAGRFQRRTYLTEAEFQWLKRLLWNVIELVPGVKKVRETKLSHKHAIELVEHVCTQIQNSDFFRNSNIFTTAIEFGIVELVTKCGNSFIRLNVLESEFLKEGTRFHIAIQNRREKIFNLIYRWAFGNTLFGIVKDNSENTILHVAAKLAPSSQLNSVSGAALQMQRELQWFKEVEKLVQPSYRESKNKDGKTARVIFTEEHKDLVEKGQKWMKATSSSCMVVATLIATVMFAAAFTVPGGNQNDRGIPIFLNANSFLIFAISDALSLFSSLTSVLMFLSILTSRYAEEDFLYSLPKKLIIGLASLFISIATMMIAFSATLSIVLSKRLSWVFIPISLLACIPVTLFASLQFPLLVEIVRSTYGPRIFDRK</sequence>
<evidence type="ECO:0000256" key="1">
    <source>
        <dbReference type="PROSITE-ProRule" id="PRU00023"/>
    </source>
</evidence>
<keyword evidence="2" id="KW-1133">Transmembrane helix</keyword>
<comment type="caution">
    <text evidence="4">The sequence shown here is derived from an EMBL/GenBank/DDBJ whole genome shotgun (WGS) entry which is preliminary data.</text>
</comment>
<feature type="transmembrane region" description="Helical" evidence="2">
    <location>
        <begin position="703"/>
        <end position="728"/>
    </location>
</feature>
<dbReference type="Pfam" id="PF13962">
    <property type="entry name" value="PGG"/>
    <property type="match status" value="1"/>
</dbReference>
<dbReference type="OMA" id="LMGCTCL"/>
<feature type="repeat" description="ANK" evidence="1">
    <location>
        <begin position="106"/>
        <end position="129"/>
    </location>
</feature>
<dbReference type="AlphaFoldDB" id="A0A835DHD4"/>